<keyword evidence="5" id="KW-1185">Reference proteome</keyword>
<accession>A0A1G5NRL6</accession>
<dbReference type="InterPro" id="IPR050595">
    <property type="entry name" value="Bact_response_regulator"/>
</dbReference>
<dbReference type="PANTHER" id="PTHR44591:SF21">
    <property type="entry name" value="TWO-COMPONENT RESPONSE REGULATOR"/>
    <property type="match status" value="1"/>
</dbReference>
<reference evidence="4 5" key="1">
    <citation type="submission" date="2016-10" db="EMBL/GenBank/DDBJ databases">
        <authorList>
            <person name="de Groot N.N."/>
        </authorList>
    </citation>
    <scope>NUCLEOTIDE SEQUENCE [LARGE SCALE GENOMIC DNA]</scope>
    <source>
        <strain evidence="4 5">DSM 2698</strain>
    </source>
</reference>
<proteinExistence type="predicted"/>
<dbReference type="AlphaFoldDB" id="A0A1G5NRL6"/>
<dbReference type="PANTHER" id="PTHR44591">
    <property type="entry name" value="STRESS RESPONSE REGULATOR PROTEIN 1"/>
    <property type="match status" value="1"/>
</dbReference>
<protein>
    <submittedName>
        <fullName evidence="4">Response regulator receiver domain-containing protein</fullName>
    </submittedName>
</protein>
<feature type="modified residue" description="4-aspartylphosphate" evidence="2">
    <location>
        <position position="53"/>
    </location>
</feature>
<dbReference type="EMBL" id="FMVW01000005">
    <property type="protein sequence ID" value="SCZ39804.1"/>
    <property type="molecule type" value="Genomic_DNA"/>
</dbReference>
<dbReference type="Pfam" id="PF00072">
    <property type="entry name" value="Response_reg"/>
    <property type="match status" value="1"/>
</dbReference>
<dbReference type="PROSITE" id="PS50110">
    <property type="entry name" value="RESPONSE_REGULATORY"/>
    <property type="match status" value="1"/>
</dbReference>
<feature type="domain" description="Response regulatory" evidence="3">
    <location>
        <begin position="2"/>
        <end position="118"/>
    </location>
</feature>
<dbReference type="Gene3D" id="3.40.50.2300">
    <property type="match status" value="1"/>
</dbReference>
<dbReference type="RefSeq" id="WP_092813577.1">
    <property type="nucleotide sequence ID" value="NZ_FMVW01000005.1"/>
</dbReference>
<evidence type="ECO:0000256" key="2">
    <source>
        <dbReference type="PROSITE-ProRule" id="PRU00169"/>
    </source>
</evidence>
<gene>
    <name evidence="4" type="ORF">SAMN03080610_02542</name>
</gene>
<dbReference type="SMART" id="SM00448">
    <property type="entry name" value="REC"/>
    <property type="match status" value="1"/>
</dbReference>
<sequence length="125" mass="13753">MRILLTEDDDSVRAFVSRALELDGHSVETACDGLEAMDRLLASDGEFDLLVSDVKMPLMDGIDLAHSAARKWPGLPILLMTGFADQRERADDLQKVIRDVLTKPFTLQEIRTAVSVAGAEKQQVA</sequence>
<dbReference type="Proteomes" id="UP000199347">
    <property type="component" value="Unassembled WGS sequence"/>
</dbReference>
<keyword evidence="1 2" id="KW-0597">Phosphoprotein</keyword>
<dbReference type="GO" id="GO:0000160">
    <property type="term" value="P:phosphorelay signal transduction system"/>
    <property type="evidence" value="ECO:0007669"/>
    <property type="project" value="InterPro"/>
</dbReference>
<dbReference type="CDD" id="cd17546">
    <property type="entry name" value="REC_hyHK_CKI1_RcsC-like"/>
    <property type="match status" value="1"/>
</dbReference>
<name>A0A1G5NRL6_AFIMA</name>
<organism evidence="4 5">
    <name type="scientific">Afifella marina DSM 2698</name>
    <dbReference type="NCBI Taxonomy" id="1120955"/>
    <lineage>
        <taxon>Bacteria</taxon>
        <taxon>Pseudomonadati</taxon>
        <taxon>Pseudomonadota</taxon>
        <taxon>Alphaproteobacteria</taxon>
        <taxon>Hyphomicrobiales</taxon>
        <taxon>Afifellaceae</taxon>
        <taxon>Afifella</taxon>
    </lineage>
</organism>
<evidence type="ECO:0000259" key="3">
    <source>
        <dbReference type="PROSITE" id="PS50110"/>
    </source>
</evidence>
<dbReference type="InterPro" id="IPR001789">
    <property type="entry name" value="Sig_transdc_resp-reg_receiver"/>
</dbReference>
<dbReference type="OrthoDB" id="9802155at2"/>
<evidence type="ECO:0000256" key="1">
    <source>
        <dbReference type="ARBA" id="ARBA00022553"/>
    </source>
</evidence>
<dbReference type="InterPro" id="IPR011006">
    <property type="entry name" value="CheY-like_superfamily"/>
</dbReference>
<dbReference type="STRING" id="1120955.SAMN03080610_02542"/>
<evidence type="ECO:0000313" key="4">
    <source>
        <dbReference type="EMBL" id="SCZ39804.1"/>
    </source>
</evidence>
<evidence type="ECO:0000313" key="5">
    <source>
        <dbReference type="Proteomes" id="UP000199347"/>
    </source>
</evidence>
<dbReference type="SUPFAM" id="SSF52172">
    <property type="entry name" value="CheY-like"/>
    <property type="match status" value="1"/>
</dbReference>